<evidence type="ECO:0000313" key="3">
    <source>
        <dbReference type="Proteomes" id="UP001359559"/>
    </source>
</evidence>
<organism evidence="2 3">
    <name type="scientific">Clitoria ternatea</name>
    <name type="common">Butterfly pea</name>
    <dbReference type="NCBI Taxonomy" id="43366"/>
    <lineage>
        <taxon>Eukaryota</taxon>
        <taxon>Viridiplantae</taxon>
        <taxon>Streptophyta</taxon>
        <taxon>Embryophyta</taxon>
        <taxon>Tracheophyta</taxon>
        <taxon>Spermatophyta</taxon>
        <taxon>Magnoliopsida</taxon>
        <taxon>eudicotyledons</taxon>
        <taxon>Gunneridae</taxon>
        <taxon>Pentapetalae</taxon>
        <taxon>rosids</taxon>
        <taxon>fabids</taxon>
        <taxon>Fabales</taxon>
        <taxon>Fabaceae</taxon>
        <taxon>Papilionoideae</taxon>
        <taxon>50 kb inversion clade</taxon>
        <taxon>NPAAA clade</taxon>
        <taxon>indigoferoid/millettioid clade</taxon>
        <taxon>Phaseoleae</taxon>
        <taxon>Clitoria</taxon>
    </lineage>
</organism>
<evidence type="ECO:0000256" key="1">
    <source>
        <dbReference type="SAM" id="MobiDB-lite"/>
    </source>
</evidence>
<sequence>MNSDKMKNIVGHLILPPTTEHLHRTSSSQSHPPLAKTPPTLPLRHSFPLQSPSLSCWPLSSPPSLTPFPISLLLLRHSLPLRHPLLPCHSPLSDHSLSLSSLSFSVTHSHRNCSSPTDTIRRPESTLPLISLSSAAGTTSSSSPSLTLG</sequence>
<keyword evidence="3" id="KW-1185">Reference proteome</keyword>
<dbReference type="AlphaFoldDB" id="A0AAN9K2P0"/>
<dbReference type="Proteomes" id="UP001359559">
    <property type="component" value="Unassembled WGS sequence"/>
</dbReference>
<proteinExistence type="predicted"/>
<name>A0AAN9K2P0_CLITE</name>
<dbReference type="EMBL" id="JAYKXN010000002">
    <property type="protein sequence ID" value="KAK7310165.1"/>
    <property type="molecule type" value="Genomic_DNA"/>
</dbReference>
<comment type="caution">
    <text evidence="2">The sequence shown here is derived from an EMBL/GenBank/DDBJ whole genome shotgun (WGS) entry which is preliminary data.</text>
</comment>
<gene>
    <name evidence="2" type="ORF">RJT34_07488</name>
</gene>
<feature type="region of interest" description="Disordered" evidence="1">
    <location>
        <begin position="21"/>
        <end position="42"/>
    </location>
</feature>
<evidence type="ECO:0000313" key="2">
    <source>
        <dbReference type="EMBL" id="KAK7310165.1"/>
    </source>
</evidence>
<protein>
    <submittedName>
        <fullName evidence="2">Uncharacterized protein</fullName>
    </submittedName>
</protein>
<reference evidence="2 3" key="1">
    <citation type="submission" date="2024-01" db="EMBL/GenBank/DDBJ databases">
        <title>The genomes of 5 underutilized Papilionoideae crops provide insights into root nodulation and disease resistance.</title>
        <authorList>
            <person name="Yuan L."/>
        </authorList>
    </citation>
    <scope>NUCLEOTIDE SEQUENCE [LARGE SCALE GENOMIC DNA]</scope>
    <source>
        <strain evidence="2">LY-2023</strain>
        <tissue evidence="2">Leaf</tissue>
    </source>
</reference>
<accession>A0AAN9K2P0</accession>